<gene>
    <name evidence="11" type="ORF">HICCMSTLAB_LOCUS3036</name>
</gene>
<keyword evidence="7" id="KW-0472">Membrane</keyword>
<reference evidence="11" key="1">
    <citation type="submission" date="2021-04" db="EMBL/GenBank/DDBJ databases">
        <authorList>
            <person name="Chebbi M.A.C M."/>
        </authorList>
    </citation>
    <scope>NUCLEOTIDE SEQUENCE</scope>
</reference>
<keyword evidence="8" id="KW-0206">Cytoskeleton</keyword>
<dbReference type="Proteomes" id="UP000786811">
    <property type="component" value="Unassembled WGS sequence"/>
</dbReference>
<dbReference type="SMART" id="SM00683">
    <property type="entry name" value="DM16"/>
    <property type="match status" value="2"/>
</dbReference>
<dbReference type="GO" id="GO:0060170">
    <property type="term" value="C:ciliary membrane"/>
    <property type="evidence" value="ECO:0007669"/>
    <property type="project" value="UniProtKB-SubCell"/>
</dbReference>
<evidence type="ECO:0000256" key="2">
    <source>
        <dbReference type="ARBA" id="ARBA00004607"/>
    </source>
</evidence>
<evidence type="ECO:0000259" key="10">
    <source>
        <dbReference type="SMART" id="SM00683"/>
    </source>
</evidence>
<evidence type="ECO:0000313" key="12">
    <source>
        <dbReference type="Proteomes" id="UP000786811"/>
    </source>
</evidence>
<keyword evidence="9" id="KW-0966">Cell projection</keyword>
<accession>A0A8J2H723</accession>
<evidence type="ECO:0000256" key="7">
    <source>
        <dbReference type="ARBA" id="ARBA00023136"/>
    </source>
</evidence>
<keyword evidence="12" id="KW-1185">Reference proteome</keyword>
<evidence type="ECO:0000256" key="4">
    <source>
        <dbReference type="ARBA" id="ARBA00022475"/>
    </source>
</evidence>
<dbReference type="GO" id="GO:0036064">
    <property type="term" value="C:ciliary basal body"/>
    <property type="evidence" value="ECO:0007669"/>
    <property type="project" value="TreeGrafter"/>
</dbReference>
<dbReference type="PIRSF" id="PIRSF010072">
    <property type="entry name" value="DUF1448"/>
    <property type="match status" value="1"/>
</dbReference>
<dbReference type="GO" id="GO:0032266">
    <property type="term" value="F:phosphatidylinositol-3-phosphate binding"/>
    <property type="evidence" value="ECO:0007669"/>
    <property type="project" value="TreeGrafter"/>
</dbReference>
<evidence type="ECO:0000313" key="11">
    <source>
        <dbReference type="EMBL" id="CAG5079534.1"/>
    </source>
</evidence>
<dbReference type="PANTHER" id="PTHR21351">
    <property type="entry name" value="BARDET-BIEDL SYNDROME PROTEIN 5"/>
    <property type="match status" value="1"/>
</dbReference>
<dbReference type="Pfam" id="PF07289">
    <property type="entry name" value="BBL5"/>
    <property type="match status" value="1"/>
</dbReference>
<protein>
    <submittedName>
        <fullName evidence="11">Similar to bbs5: Bardet-Biedl syndrome 5 protein homolog (Danio rerio)</fullName>
    </submittedName>
</protein>
<keyword evidence="4" id="KW-1003">Cell membrane</keyword>
<evidence type="ECO:0000256" key="5">
    <source>
        <dbReference type="ARBA" id="ARBA00022490"/>
    </source>
</evidence>
<dbReference type="InterPro" id="IPR030804">
    <property type="entry name" value="BBS5/fem-3"/>
</dbReference>
<dbReference type="EMBL" id="CAJNRD030001117">
    <property type="protein sequence ID" value="CAG5079534.1"/>
    <property type="molecule type" value="Genomic_DNA"/>
</dbReference>
<keyword evidence="6" id="KW-0969">Cilium</keyword>
<evidence type="ECO:0000256" key="3">
    <source>
        <dbReference type="ARBA" id="ARBA00005822"/>
    </source>
</evidence>
<keyword evidence="5" id="KW-0963">Cytoplasm</keyword>
<comment type="caution">
    <text evidence="11">The sequence shown here is derived from an EMBL/GenBank/DDBJ whole genome shotgun (WGS) entry which is preliminary data.</text>
</comment>
<name>A0A8J2H723_COTCN</name>
<dbReference type="AlphaFoldDB" id="A0A8J2H723"/>
<dbReference type="InterPro" id="IPR006606">
    <property type="entry name" value="BBL5"/>
</dbReference>
<organism evidence="11 12">
    <name type="scientific">Cotesia congregata</name>
    <name type="common">Parasitoid wasp</name>
    <name type="synonym">Apanteles congregatus</name>
    <dbReference type="NCBI Taxonomy" id="51543"/>
    <lineage>
        <taxon>Eukaryota</taxon>
        <taxon>Metazoa</taxon>
        <taxon>Ecdysozoa</taxon>
        <taxon>Arthropoda</taxon>
        <taxon>Hexapoda</taxon>
        <taxon>Insecta</taxon>
        <taxon>Pterygota</taxon>
        <taxon>Neoptera</taxon>
        <taxon>Endopterygota</taxon>
        <taxon>Hymenoptera</taxon>
        <taxon>Apocrita</taxon>
        <taxon>Ichneumonoidea</taxon>
        <taxon>Braconidae</taxon>
        <taxon>Microgastrinae</taxon>
        <taxon>Cotesia</taxon>
    </lineage>
</organism>
<feature type="domain" description="BBSome complex member BBS5 PH" evidence="10">
    <location>
        <begin position="144"/>
        <end position="198"/>
    </location>
</feature>
<dbReference type="GO" id="GO:0034451">
    <property type="term" value="C:centriolar satellite"/>
    <property type="evidence" value="ECO:0007669"/>
    <property type="project" value="UniProtKB-SubCell"/>
</dbReference>
<evidence type="ECO:0000256" key="9">
    <source>
        <dbReference type="ARBA" id="ARBA00023273"/>
    </source>
</evidence>
<comment type="subcellular location">
    <subcellularLocation>
        <location evidence="1">Cell projection</location>
        <location evidence="1">Cilium membrane</location>
    </subcellularLocation>
    <subcellularLocation>
        <location evidence="2">Cytoplasm</location>
        <location evidence="2">Cytoskeleton</location>
        <location evidence="2">Microtubule organizing center</location>
        <location evidence="2">Centrosome</location>
        <location evidence="2">Centriolar satellite</location>
    </subcellularLocation>
</comment>
<evidence type="ECO:0000256" key="1">
    <source>
        <dbReference type="ARBA" id="ARBA00004309"/>
    </source>
</evidence>
<comment type="similarity">
    <text evidence="3">Belongs to the BBS5 family.</text>
</comment>
<sequence>MPLVQKDLQIRDGEILIDKLDMIEDTKGNAGDQGRLMVTNLRIIWHSLMLPRINLSIGYDTIINTSTKIVNVIQGMTTQALYLLTSFKNCKYEFIFTNLNTKNFRHYTSVTGVFRAYMSTKTYREIKLRGAFIQNKSLITLPSEIISSSTPGVWNLSTEQGNVGTFLVTNIRIVWFADMNHQFNVSLPYLAMESASIKSSKFGPTLVIISTKSSNGYVLGFRVDPVQKLHTLNKEIQTLKTSYDKSPIFGVEYTFEYQGVIEPEVKEEVTKEIQDSNDEISNVFGLYFADDGTKQHQPQLDSYLGLAAEEPRPGISLQSLWELIPGNP</sequence>
<dbReference type="OrthoDB" id="10261999at2759"/>
<dbReference type="PANTHER" id="PTHR21351:SF0">
    <property type="entry name" value="BARDET-BIEDL SYNDROME 5 PROTEIN"/>
    <property type="match status" value="1"/>
</dbReference>
<dbReference type="GO" id="GO:0034464">
    <property type="term" value="C:BBSome"/>
    <property type="evidence" value="ECO:0007669"/>
    <property type="project" value="InterPro"/>
</dbReference>
<evidence type="ECO:0000256" key="8">
    <source>
        <dbReference type="ARBA" id="ARBA00023212"/>
    </source>
</evidence>
<proteinExistence type="inferred from homology"/>
<dbReference type="GO" id="GO:0060271">
    <property type="term" value="P:cilium assembly"/>
    <property type="evidence" value="ECO:0007669"/>
    <property type="project" value="TreeGrafter"/>
</dbReference>
<dbReference type="InterPro" id="IPR014003">
    <property type="entry name" value="BBS5_PH"/>
</dbReference>
<feature type="domain" description="BBSome complex member BBS5 PH" evidence="10">
    <location>
        <begin position="14"/>
        <end position="68"/>
    </location>
</feature>
<evidence type="ECO:0000256" key="6">
    <source>
        <dbReference type="ARBA" id="ARBA00023069"/>
    </source>
</evidence>